<dbReference type="SUPFAM" id="SSF52540">
    <property type="entry name" value="P-loop containing nucleoside triphosphate hydrolases"/>
    <property type="match status" value="2"/>
</dbReference>
<dbReference type="RefSeq" id="WP_122014362.1">
    <property type="nucleotide sequence ID" value="NZ_CP033169.1"/>
</dbReference>
<keyword evidence="9" id="KW-1278">Translocase</keyword>
<gene>
    <name evidence="12" type="ORF">D2962_05225</name>
</gene>
<evidence type="ECO:0000256" key="1">
    <source>
        <dbReference type="ARBA" id="ARBA00004202"/>
    </source>
</evidence>
<comment type="subcellular location">
    <subcellularLocation>
        <location evidence="2">Cell inner membrane</location>
    </subcellularLocation>
    <subcellularLocation>
        <location evidence="1">Cell membrane</location>
        <topology evidence="1">Peripheral membrane protein</topology>
    </subcellularLocation>
</comment>
<keyword evidence="13" id="KW-1185">Reference proteome</keyword>
<feature type="domain" description="ABC transporter" evidence="11">
    <location>
        <begin position="6"/>
        <end position="244"/>
    </location>
</feature>
<dbReference type="PROSITE" id="PS00211">
    <property type="entry name" value="ABC_TRANSPORTER_1"/>
    <property type="match status" value="1"/>
</dbReference>
<dbReference type="PANTHER" id="PTHR43790">
    <property type="entry name" value="CARBOHYDRATE TRANSPORT ATP-BINDING PROTEIN MG119-RELATED"/>
    <property type="match status" value="1"/>
</dbReference>
<evidence type="ECO:0000313" key="12">
    <source>
        <dbReference type="EMBL" id="AYO30093.1"/>
    </source>
</evidence>
<evidence type="ECO:0000256" key="2">
    <source>
        <dbReference type="ARBA" id="ARBA00004533"/>
    </source>
</evidence>
<keyword evidence="4" id="KW-1003">Cell membrane</keyword>
<feature type="domain" description="ABC transporter" evidence="11">
    <location>
        <begin position="255"/>
        <end position="498"/>
    </location>
</feature>
<dbReference type="Pfam" id="PF00005">
    <property type="entry name" value="ABC_tran"/>
    <property type="match status" value="2"/>
</dbReference>
<dbReference type="AlphaFoldDB" id="A0A3G2R3P5"/>
<evidence type="ECO:0000313" key="13">
    <source>
        <dbReference type="Proteomes" id="UP000280960"/>
    </source>
</evidence>
<dbReference type="GO" id="GO:0016887">
    <property type="term" value="F:ATP hydrolysis activity"/>
    <property type="evidence" value="ECO:0007669"/>
    <property type="project" value="InterPro"/>
</dbReference>
<dbReference type="InterPro" id="IPR003439">
    <property type="entry name" value="ABC_transporter-like_ATP-bd"/>
</dbReference>
<reference evidence="12 13" key="1">
    <citation type="submission" date="2018-10" db="EMBL/GenBank/DDBJ databases">
        <authorList>
            <person name="Zhang X."/>
        </authorList>
    </citation>
    <scope>NUCLEOTIDE SEQUENCE [LARGE SCALE GENOMIC DNA]</scope>
    <source>
        <strain evidence="12 13">SK-G1</strain>
    </source>
</reference>
<dbReference type="CDD" id="cd03216">
    <property type="entry name" value="ABC_Carb_Monos_I"/>
    <property type="match status" value="1"/>
</dbReference>
<dbReference type="CDD" id="cd03215">
    <property type="entry name" value="ABC_Carb_Monos_II"/>
    <property type="match status" value="1"/>
</dbReference>
<keyword evidence="5" id="KW-0762">Sugar transport</keyword>
<dbReference type="FunFam" id="3.40.50.300:FF:000127">
    <property type="entry name" value="Ribose import ATP-binding protein RbsA"/>
    <property type="match status" value="1"/>
</dbReference>
<dbReference type="InterPro" id="IPR027417">
    <property type="entry name" value="P-loop_NTPase"/>
</dbReference>
<dbReference type="InterPro" id="IPR003593">
    <property type="entry name" value="AAA+_ATPase"/>
</dbReference>
<keyword evidence="10" id="KW-0472">Membrane</keyword>
<keyword evidence="6" id="KW-0677">Repeat</keyword>
<evidence type="ECO:0000256" key="3">
    <source>
        <dbReference type="ARBA" id="ARBA00022448"/>
    </source>
</evidence>
<dbReference type="KEGG" id="bacg:D2962_05225"/>
<dbReference type="SMART" id="SM00382">
    <property type="entry name" value="AAA"/>
    <property type="match status" value="2"/>
</dbReference>
<accession>A0A3G2R3P5</accession>
<dbReference type="GO" id="GO:0015749">
    <property type="term" value="P:monosaccharide transmembrane transport"/>
    <property type="evidence" value="ECO:0007669"/>
    <property type="project" value="UniProtKB-ARBA"/>
</dbReference>
<keyword evidence="7" id="KW-0547">Nucleotide-binding</keyword>
<dbReference type="InterPro" id="IPR050107">
    <property type="entry name" value="ABC_carbohydrate_import_ATPase"/>
</dbReference>
<dbReference type="FunFam" id="3.40.50.300:FF:000126">
    <property type="entry name" value="Galactose/methyl galactoside import ATP-binding protein MglA"/>
    <property type="match status" value="1"/>
</dbReference>
<evidence type="ECO:0000256" key="4">
    <source>
        <dbReference type="ARBA" id="ARBA00022475"/>
    </source>
</evidence>
<evidence type="ECO:0000256" key="7">
    <source>
        <dbReference type="ARBA" id="ARBA00022741"/>
    </source>
</evidence>
<dbReference type="GO" id="GO:0005524">
    <property type="term" value="F:ATP binding"/>
    <property type="evidence" value="ECO:0007669"/>
    <property type="project" value="UniProtKB-KW"/>
</dbReference>
<dbReference type="PANTHER" id="PTHR43790:SF3">
    <property type="entry name" value="D-ALLOSE IMPORT ATP-BINDING PROTEIN ALSA-RELATED"/>
    <property type="match status" value="1"/>
</dbReference>
<evidence type="ECO:0000256" key="6">
    <source>
        <dbReference type="ARBA" id="ARBA00022737"/>
    </source>
</evidence>
<keyword evidence="8 12" id="KW-0067">ATP-binding</keyword>
<proteinExistence type="predicted"/>
<evidence type="ECO:0000256" key="9">
    <source>
        <dbReference type="ARBA" id="ARBA00022967"/>
    </source>
</evidence>
<dbReference type="GO" id="GO:0005886">
    <property type="term" value="C:plasma membrane"/>
    <property type="evidence" value="ECO:0007669"/>
    <property type="project" value="UniProtKB-SubCell"/>
</dbReference>
<dbReference type="Proteomes" id="UP000280960">
    <property type="component" value="Chromosome"/>
</dbReference>
<dbReference type="InterPro" id="IPR017871">
    <property type="entry name" value="ABC_transporter-like_CS"/>
</dbReference>
<dbReference type="PROSITE" id="PS50893">
    <property type="entry name" value="ABC_TRANSPORTER_2"/>
    <property type="match status" value="2"/>
</dbReference>
<evidence type="ECO:0000256" key="8">
    <source>
        <dbReference type="ARBA" id="ARBA00022840"/>
    </source>
</evidence>
<evidence type="ECO:0000256" key="10">
    <source>
        <dbReference type="ARBA" id="ARBA00023136"/>
    </source>
</evidence>
<name>A0A3G2R3P5_9FIRM</name>
<protein>
    <submittedName>
        <fullName evidence="12">Sugar ABC transporter ATP-binding protein</fullName>
    </submittedName>
</protein>
<evidence type="ECO:0000256" key="5">
    <source>
        <dbReference type="ARBA" id="ARBA00022597"/>
    </source>
</evidence>
<sequence>MEQPYLIMRGISKRFPGVKALDSVDFEVKKGEVHGLVGENGAGKSTLIKILTGAYQKDKGEILINGTRVDIMNPQHSMKLGIAAIYQELNLSPYLSAAENIFLGREFKRTGVVNIIDWKKTRQKARELLLELGQDINISIPVKDLGIGQQQMVEIAKAISTNANIIIMDEPTSSLSLHETEELMKAIKKLKDKGISVIFISHRLDEVFEICDRITVMRDGKKIITIKSSETSKEELIRYMVGRTLDQQYPKVTIPRGEEALRVEHLSRKGVFKNISFSAYSGEILGIAGLVGAGRTEIVRSIFGADPRDEGEIYVFGKKCDIKSPLDAMNAGIALLTEDRKGQGLFLDNDIVNNITVCSLQRFKGSLLLKTKDLFETSRELCHMLNVKTPSLQKIVRELSGGNQQKVVIAKWLCYNARIFIFDEPTRGIDVGAKVEVYNIMNQLVSQGACVIMISSELPEILGMSDRIIVVHEGKITGEFTIDEANQEAIMKAATGGV</sequence>
<dbReference type="Gene3D" id="3.40.50.300">
    <property type="entry name" value="P-loop containing nucleotide triphosphate hydrolases"/>
    <property type="match status" value="2"/>
</dbReference>
<evidence type="ECO:0000259" key="11">
    <source>
        <dbReference type="PROSITE" id="PS50893"/>
    </source>
</evidence>
<organism evidence="12 13">
    <name type="scientific">Biomaibacter acetigenes</name>
    <dbReference type="NCBI Taxonomy" id="2316383"/>
    <lineage>
        <taxon>Bacteria</taxon>
        <taxon>Bacillati</taxon>
        <taxon>Bacillota</taxon>
        <taxon>Clostridia</taxon>
        <taxon>Thermosediminibacterales</taxon>
        <taxon>Tepidanaerobacteraceae</taxon>
        <taxon>Biomaibacter</taxon>
    </lineage>
</organism>
<dbReference type="EMBL" id="CP033169">
    <property type="protein sequence ID" value="AYO30093.1"/>
    <property type="molecule type" value="Genomic_DNA"/>
</dbReference>
<keyword evidence="3" id="KW-0813">Transport</keyword>